<dbReference type="AlphaFoldDB" id="A0A9N9FEZ6"/>
<evidence type="ECO:0000256" key="1">
    <source>
        <dbReference type="SAM" id="Coils"/>
    </source>
</evidence>
<keyword evidence="3" id="KW-1185">Reference proteome</keyword>
<dbReference type="Proteomes" id="UP000789831">
    <property type="component" value="Unassembled WGS sequence"/>
</dbReference>
<protein>
    <submittedName>
        <fullName evidence="2">2413_t:CDS:1</fullName>
    </submittedName>
</protein>
<gene>
    <name evidence="2" type="ORF">AGERDE_LOCUS5591</name>
</gene>
<proteinExistence type="predicted"/>
<dbReference type="EMBL" id="CAJVPL010000774">
    <property type="protein sequence ID" value="CAG8528469.1"/>
    <property type="molecule type" value="Genomic_DNA"/>
</dbReference>
<name>A0A9N9FEZ6_9GLOM</name>
<dbReference type="OrthoDB" id="2441802at2759"/>
<sequence>MSFTKQNNNQTENKPDSGIVNTIANYLPVLTLVFEQMTGQSIPQAKGTLADILTALQRLENKVDDLEKNCAEQFISQEKQLTSLQQISKLVSTEKTKAIHFTNPKQITEIEENV</sequence>
<feature type="coiled-coil region" evidence="1">
    <location>
        <begin position="49"/>
        <end position="76"/>
    </location>
</feature>
<comment type="caution">
    <text evidence="2">The sequence shown here is derived from an EMBL/GenBank/DDBJ whole genome shotgun (WGS) entry which is preliminary data.</text>
</comment>
<reference evidence="2" key="1">
    <citation type="submission" date="2021-06" db="EMBL/GenBank/DDBJ databases">
        <authorList>
            <person name="Kallberg Y."/>
            <person name="Tangrot J."/>
            <person name="Rosling A."/>
        </authorList>
    </citation>
    <scope>NUCLEOTIDE SEQUENCE</scope>
    <source>
        <strain evidence="2">MT106</strain>
    </source>
</reference>
<evidence type="ECO:0000313" key="2">
    <source>
        <dbReference type="EMBL" id="CAG8528469.1"/>
    </source>
</evidence>
<organism evidence="2 3">
    <name type="scientific">Ambispora gerdemannii</name>
    <dbReference type="NCBI Taxonomy" id="144530"/>
    <lineage>
        <taxon>Eukaryota</taxon>
        <taxon>Fungi</taxon>
        <taxon>Fungi incertae sedis</taxon>
        <taxon>Mucoromycota</taxon>
        <taxon>Glomeromycotina</taxon>
        <taxon>Glomeromycetes</taxon>
        <taxon>Archaeosporales</taxon>
        <taxon>Ambisporaceae</taxon>
        <taxon>Ambispora</taxon>
    </lineage>
</organism>
<evidence type="ECO:0000313" key="3">
    <source>
        <dbReference type="Proteomes" id="UP000789831"/>
    </source>
</evidence>
<keyword evidence="1" id="KW-0175">Coiled coil</keyword>
<accession>A0A9N9FEZ6</accession>